<dbReference type="Proteomes" id="UP000682782">
    <property type="component" value="Chromosome"/>
</dbReference>
<keyword evidence="2" id="KW-1185">Reference proteome</keyword>
<protein>
    <submittedName>
        <fullName evidence="1">DUF2334 domain-containing protein</fullName>
    </submittedName>
</protein>
<proteinExistence type="predicted"/>
<gene>
    <name evidence="1" type="ORF">JYE49_05835</name>
</gene>
<organism evidence="1 2">
    <name type="scientific">Aristaeella hokkaidonensis</name>
    <dbReference type="NCBI Taxonomy" id="3046382"/>
    <lineage>
        <taxon>Bacteria</taxon>
        <taxon>Bacillati</taxon>
        <taxon>Bacillota</taxon>
        <taxon>Clostridia</taxon>
        <taxon>Eubacteriales</taxon>
        <taxon>Aristaeellaceae</taxon>
        <taxon>Aristaeella</taxon>
    </lineage>
</organism>
<sequence>MYLIRLDDASEYMDLEKWVRIYNLLAKYDIKPIVGIIPNNRDDCLISKYKYNATFWDMIHDWVAEGWTPAMHGYEHRYITKDGGINPIHKRSEFAGLTFEKQAEKIRKGYEILLKHGITPDIFFAPSHTFDENTLKAIKIETPIRIISDTIALDIYKDDGFWFIPQQSGSVRKLPFKIVTFCYHPNMMNEQSFNKLEAFIIKQSNKFVDFQSLLFSDRKKTKLDKILNYMYLRKHR</sequence>
<evidence type="ECO:0000313" key="2">
    <source>
        <dbReference type="Proteomes" id="UP000682782"/>
    </source>
</evidence>
<reference evidence="1" key="1">
    <citation type="submission" date="2021-01" db="EMBL/GenBank/DDBJ databases">
        <title>Complete genome sequence of Clostridiales bacterium R-7.</title>
        <authorList>
            <person name="Mahoney-Kurpe S.C."/>
            <person name="Palevich N."/>
            <person name="Koike S."/>
            <person name="Moon C.D."/>
            <person name="Attwood G.T."/>
        </authorList>
    </citation>
    <scope>NUCLEOTIDE SEQUENCE</scope>
    <source>
        <strain evidence="1">R-7</strain>
    </source>
</reference>
<name>A0AC61MYJ7_9FIRM</name>
<accession>A0AC61MYJ7</accession>
<evidence type="ECO:0000313" key="1">
    <source>
        <dbReference type="EMBL" id="QUC68214.1"/>
    </source>
</evidence>
<dbReference type="EMBL" id="CP068393">
    <property type="protein sequence ID" value="QUC68214.1"/>
    <property type="molecule type" value="Genomic_DNA"/>
</dbReference>